<name>A0A4S4N538_9APHY</name>
<keyword evidence="6" id="KW-1185">Reference proteome</keyword>
<comment type="caution">
    <text evidence="5">The sequence shown here is derived from an EMBL/GenBank/DDBJ whole genome shotgun (WGS) entry which is preliminary data.</text>
</comment>
<dbReference type="SUPFAM" id="SSF88697">
    <property type="entry name" value="PUA domain-like"/>
    <property type="match status" value="1"/>
</dbReference>
<evidence type="ECO:0000256" key="2">
    <source>
        <dbReference type="PROSITE-ProRule" id="PRU00358"/>
    </source>
</evidence>
<comment type="subcellular location">
    <subcellularLocation>
        <location evidence="2">Nucleus</location>
    </subcellularLocation>
</comment>
<dbReference type="GO" id="GO:0044027">
    <property type="term" value="P:negative regulation of gene expression via chromosomal CpG island methylation"/>
    <property type="evidence" value="ECO:0007669"/>
    <property type="project" value="TreeGrafter"/>
</dbReference>
<evidence type="ECO:0000313" key="5">
    <source>
        <dbReference type="EMBL" id="THH34179.1"/>
    </source>
</evidence>
<feature type="compositionally biased region" description="Basic residues" evidence="3">
    <location>
        <begin position="38"/>
        <end position="51"/>
    </location>
</feature>
<dbReference type="SMART" id="SM00466">
    <property type="entry name" value="SRA"/>
    <property type="match status" value="1"/>
</dbReference>
<evidence type="ECO:0000256" key="1">
    <source>
        <dbReference type="ARBA" id="ARBA00023242"/>
    </source>
</evidence>
<feature type="domain" description="YDG" evidence="4">
    <location>
        <begin position="141"/>
        <end position="295"/>
    </location>
</feature>
<proteinExistence type="predicted"/>
<dbReference type="PANTHER" id="PTHR14140:SF27">
    <property type="entry name" value="OS04G0289800 PROTEIN"/>
    <property type="match status" value="1"/>
</dbReference>
<dbReference type="OrthoDB" id="2270193at2759"/>
<feature type="compositionally biased region" description="Acidic residues" evidence="3">
    <location>
        <begin position="308"/>
        <end position="317"/>
    </location>
</feature>
<feature type="compositionally biased region" description="Low complexity" evidence="3">
    <location>
        <begin position="74"/>
        <end position="97"/>
    </location>
</feature>
<dbReference type="AlphaFoldDB" id="A0A4S4N538"/>
<gene>
    <name evidence="5" type="ORF">EUX98_g69</name>
</gene>
<feature type="region of interest" description="Disordered" evidence="3">
    <location>
        <begin position="297"/>
        <end position="326"/>
    </location>
</feature>
<feature type="compositionally biased region" description="Basic and acidic residues" evidence="3">
    <location>
        <begin position="98"/>
        <end position="110"/>
    </location>
</feature>
<dbReference type="InterPro" id="IPR036987">
    <property type="entry name" value="SRA-YDG_sf"/>
</dbReference>
<dbReference type="GO" id="GO:0005634">
    <property type="term" value="C:nucleus"/>
    <property type="evidence" value="ECO:0007669"/>
    <property type="project" value="UniProtKB-SubCell"/>
</dbReference>
<dbReference type="GO" id="GO:0061630">
    <property type="term" value="F:ubiquitin protein ligase activity"/>
    <property type="evidence" value="ECO:0007669"/>
    <property type="project" value="TreeGrafter"/>
</dbReference>
<keyword evidence="1 2" id="KW-0539">Nucleus</keyword>
<dbReference type="PROSITE" id="PS51015">
    <property type="entry name" value="YDG"/>
    <property type="match status" value="1"/>
</dbReference>
<evidence type="ECO:0000259" key="4">
    <source>
        <dbReference type="PROSITE" id="PS51015"/>
    </source>
</evidence>
<evidence type="ECO:0000313" key="6">
    <source>
        <dbReference type="Proteomes" id="UP000308730"/>
    </source>
</evidence>
<feature type="region of interest" description="Disordered" evidence="3">
    <location>
        <begin position="28"/>
        <end position="110"/>
    </location>
</feature>
<dbReference type="Gene3D" id="2.30.280.10">
    <property type="entry name" value="SRA-YDG"/>
    <property type="match status" value="1"/>
</dbReference>
<dbReference type="InterPro" id="IPR045134">
    <property type="entry name" value="UHRF1/2-like"/>
</dbReference>
<feature type="region of interest" description="Disordered" evidence="3">
    <location>
        <begin position="202"/>
        <end position="229"/>
    </location>
</feature>
<dbReference type="EMBL" id="SGPM01000001">
    <property type="protein sequence ID" value="THH34179.1"/>
    <property type="molecule type" value="Genomic_DNA"/>
</dbReference>
<organism evidence="5 6">
    <name type="scientific">Antrodiella citrinella</name>
    <dbReference type="NCBI Taxonomy" id="2447956"/>
    <lineage>
        <taxon>Eukaryota</taxon>
        <taxon>Fungi</taxon>
        <taxon>Dikarya</taxon>
        <taxon>Basidiomycota</taxon>
        <taxon>Agaricomycotina</taxon>
        <taxon>Agaricomycetes</taxon>
        <taxon>Polyporales</taxon>
        <taxon>Steccherinaceae</taxon>
        <taxon>Antrodiella</taxon>
    </lineage>
</organism>
<dbReference type="PANTHER" id="PTHR14140">
    <property type="entry name" value="E3 UBIQUITIN-PROTEIN LIGASE UHRF-RELATED"/>
    <property type="match status" value="1"/>
</dbReference>
<feature type="compositionally biased region" description="Polar residues" evidence="3">
    <location>
        <begin position="210"/>
        <end position="229"/>
    </location>
</feature>
<sequence length="326" mass="35258">MALTWDEERDANIQRNKALIQTLNINLADILGLPRAKPPTKRKAATKRKAPPPKAAENDDDTNDGSAAPPAKFSRGSSSSDPSSGGLRRSSRVAASGKKTDYAGDGDRLVKDGAPKFVTEAARTATIKSDAKVTTLRTQDPKRYGAIPGIEVGTCIDCSIDAIHAPVVSGITVGPDGAYSVALSGGYEDDVDLGDGFTYTGSGGRDLKGTKQNPKNLRTAPQSSDQNWDNPFNAALQRSAESKNPVRVIRGFKLQSVFAPEEGYRYDGLYTVEKAWQERGLNPQGYLVCKFLFKRLPGQPRLPRSDEVAESENEESESPDRNENEE</sequence>
<dbReference type="InterPro" id="IPR003105">
    <property type="entry name" value="SRA_YDG"/>
</dbReference>
<evidence type="ECO:0000256" key="3">
    <source>
        <dbReference type="SAM" id="MobiDB-lite"/>
    </source>
</evidence>
<protein>
    <recommendedName>
        <fullName evidence="4">YDG domain-containing protein</fullName>
    </recommendedName>
</protein>
<dbReference type="GO" id="GO:0016567">
    <property type="term" value="P:protein ubiquitination"/>
    <property type="evidence" value="ECO:0007669"/>
    <property type="project" value="TreeGrafter"/>
</dbReference>
<dbReference type="Proteomes" id="UP000308730">
    <property type="component" value="Unassembled WGS sequence"/>
</dbReference>
<accession>A0A4S4N538</accession>
<dbReference type="Pfam" id="PF02182">
    <property type="entry name" value="SAD_SRA"/>
    <property type="match status" value="1"/>
</dbReference>
<dbReference type="InterPro" id="IPR015947">
    <property type="entry name" value="PUA-like_sf"/>
</dbReference>
<reference evidence="5 6" key="1">
    <citation type="submission" date="2019-02" db="EMBL/GenBank/DDBJ databases">
        <title>Genome sequencing of the rare red list fungi Antrodiella citrinella (Flaviporus citrinellus).</title>
        <authorList>
            <person name="Buettner E."/>
            <person name="Kellner H."/>
        </authorList>
    </citation>
    <scope>NUCLEOTIDE SEQUENCE [LARGE SCALE GENOMIC DNA]</scope>
    <source>
        <strain evidence="5 6">DSM 108506</strain>
    </source>
</reference>